<gene>
    <name evidence="5" type="ORF">GCM10011339_18580</name>
</gene>
<dbReference type="RefSeq" id="WP_137403459.1">
    <property type="nucleotide sequence ID" value="NZ_BMIU01000008.1"/>
</dbReference>
<evidence type="ECO:0000313" key="5">
    <source>
        <dbReference type="EMBL" id="GGF30659.1"/>
    </source>
</evidence>
<evidence type="ECO:0000256" key="2">
    <source>
        <dbReference type="ARBA" id="ARBA00022801"/>
    </source>
</evidence>
<sequence>MTAIPECFYRISVKALIFDEQGRFLLIREDNGMWDLPGGGLDHEESAEQGIEREMLEEMGIKPSFIAPHPSFFFSFSNPKGLPAANIIYRARISHHHFRPSTECEALRYFHPADIGDVKVYPNIPILIGLLQA</sequence>
<dbReference type="InterPro" id="IPR020476">
    <property type="entry name" value="Nudix_hydrolase"/>
</dbReference>
<dbReference type="PROSITE" id="PS51462">
    <property type="entry name" value="NUDIX"/>
    <property type="match status" value="1"/>
</dbReference>
<organism evidence="5 6">
    <name type="scientific">Echinicola rosea</name>
    <dbReference type="NCBI Taxonomy" id="1807691"/>
    <lineage>
        <taxon>Bacteria</taxon>
        <taxon>Pseudomonadati</taxon>
        <taxon>Bacteroidota</taxon>
        <taxon>Cytophagia</taxon>
        <taxon>Cytophagales</taxon>
        <taxon>Cyclobacteriaceae</taxon>
        <taxon>Echinicola</taxon>
    </lineage>
</organism>
<dbReference type="InterPro" id="IPR020084">
    <property type="entry name" value="NUDIX_hydrolase_CS"/>
</dbReference>
<dbReference type="PANTHER" id="PTHR43046:SF2">
    <property type="entry name" value="8-OXO-DGTP DIPHOSPHATASE-RELATED"/>
    <property type="match status" value="1"/>
</dbReference>
<comment type="cofactor">
    <cofactor evidence="1">
        <name>Mg(2+)</name>
        <dbReference type="ChEBI" id="CHEBI:18420"/>
    </cofactor>
</comment>
<keyword evidence="2 3" id="KW-0378">Hydrolase</keyword>
<accession>A0ABQ1UYL4</accession>
<dbReference type="InterPro" id="IPR015797">
    <property type="entry name" value="NUDIX_hydrolase-like_dom_sf"/>
</dbReference>
<evidence type="ECO:0000256" key="3">
    <source>
        <dbReference type="RuleBase" id="RU003476"/>
    </source>
</evidence>
<dbReference type="Proteomes" id="UP000647339">
    <property type="component" value="Unassembled WGS sequence"/>
</dbReference>
<reference evidence="6" key="1">
    <citation type="journal article" date="2019" name="Int. J. Syst. Evol. Microbiol.">
        <title>The Global Catalogue of Microorganisms (GCM) 10K type strain sequencing project: providing services to taxonomists for standard genome sequencing and annotation.</title>
        <authorList>
            <consortium name="The Broad Institute Genomics Platform"/>
            <consortium name="The Broad Institute Genome Sequencing Center for Infectious Disease"/>
            <person name="Wu L."/>
            <person name="Ma J."/>
        </authorList>
    </citation>
    <scope>NUCLEOTIDE SEQUENCE [LARGE SCALE GENOMIC DNA]</scope>
    <source>
        <strain evidence="6">CGMCC 1.15407</strain>
    </source>
</reference>
<name>A0ABQ1UYL4_9BACT</name>
<dbReference type="PROSITE" id="PS00893">
    <property type="entry name" value="NUDIX_BOX"/>
    <property type="match status" value="1"/>
</dbReference>
<dbReference type="EMBL" id="BMIU01000008">
    <property type="protein sequence ID" value="GGF30659.1"/>
    <property type="molecule type" value="Genomic_DNA"/>
</dbReference>
<comment type="caution">
    <text evidence="5">The sequence shown here is derived from an EMBL/GenBank/DDBJ whole genome shotgun (WGS) entry which is preliminary data.</text>
</comment>
<comment type="similarity">
    <text evidence="3">Belongs to the Nudix hydrolase family.</text>
</comment>
<evidence type="ECO:0000313" key="6">
    <source>
        <dbReference type="Proteomes" id="UP000647339"/>
    </source>
</evidence>
<dbReference type="Pfam" id="PF00293">
    <property type="entry name" value="NUDIX"/>
    <property type="match status" value="1"/>
</dbReference>
<dbReference type="PRINTS" id="PR00502">
    <property type="entry name" value="NUDIXFAMILY"/>
</dbReference>
<evidence type="ECO:0000259" key="4">
    <source>
        <dbReference type="PROSITE" id="PS51462"/>
    </source>
</evidence>
<keyword evidence="6" id="KW-1185">Reference proteome</keyword>
<dbReference type="InterPro" id="IPR000086">
    <property type="entry name" value="NUDIX_hydrolase_dom"/>
</dbReference>
<dbReference type="SUPFAM" id="SSF55811">
    <property type="entry name" value="Nudix"/>
    <property type="match status" value="1"/>
</dbReference>
<dbReference type="GO" id="GO:0016787">
    <property type="term" value="F:hydrolase activity"/>
    <property type="evidence" value="ECO:0007669"/>
    <property type="project" value="UniProtKB-KW"/>
</dbReference>
<proteinExistence type="inferred from homology"/>
<dbReference type="CDD" id="cd02883">
    <property type="entry name" value="NUDIX_Hydrolase"/>
    <property type="match status" value="1"/>
</dbReference>
<dbReference type="Gene3D" id="3.90.79.10">
    <property type="entry name" value="Nucleoside Triphosphate Pyrophosphohydrolase"/>
    <property type="match status" value="1"/>
</dbReference>
<dbReference type="PANTHER" id="PTHR43046">
    <property type="entry name" value="GDP-MANNOSE MANNOSYL HYDROLASE"/>
    <property type="match status" value="1"/>
</dbReference>
<protein>
    <submittedName>
        <fullName evidence="5">NUDIX hydrolase</fullName>
    </submittedName>
</protein>
<feature type="domain" description="Nudix hydrolase" evidence="4">
    <location>
        <begin position="8"/>
        <end position="132"/>
    </location>
</feature>
<evidence type="ECO:0000256" key="1">
    <source>
        <dbReference type="ARBA" id="ARBA00001946"/>
    </source>
</evidence>